<evidence type="ECO:0000313" key="2">
    <source>
        <dbReference type="Proteomes" id="UP001286313"/>
    </source>
</evidence>
<dbReference type="EMBL" id="JAWQEG010006290">
    <property type="protein sequence ID" value="KAK3855247.1"/>
    <property type="molecule type" value="Genomic_DNA"/>
</dbReference>
<sequence length="105" mass="11337">MCPGDVCLGIKSTGALFVEGYHPSSRVLPLLLSFITCHASPSVTPHVCCLSFCPSSRILPLLLSLLTYPVSPFVLHYVCCLSFCPSSRTSILPLLLSFLSMFPTS</sequence>
<reference evidence="1" key="1">
    <citation type="submission" date="2023-10" db="EMBL/GenBank/DDBJ databases">
        <title>Genome assemblies of two species of porcelain crab, Petrolisthes cinctipes and Petrolisthes manimaculis (Anomura: Porcellanidae).</title>
        <authorList>
            <person name="Angst P."/>
        </authorList>
    </citation>
    <scope>NUCLEOTIDE SEQUENCE</scope>
    <source>
        <strain evidence="1">PB745_01</strain>
        <tissue evidence="1">Gill</tissue>
    </source>
</reference>
<accession>A0AAE1BQR9</accession>
<keyword evidence="2" id="KW-1185">Reference proteome</keyword>
<organism evidence="1 2">
    <name type="scientific">Petrolisthes cinctipes</name>
    <name type="common">Flat porcelain crab</name>
    <dbReference type="NCBI Taxonomy" id="88211"/>
    <lineage>
        <taxon>Eukaryota</taxon>
        <taxon>Metazoa</taxon>
        <taxon>Ecdysozoa</taxon>
        <taxon>Arthropoda</taxon>
        <taxon>Crustacea</taxon>
        <taxon>Multicrustacea</taxon>
        <taxon>Malacostraca</taxon>
        <taxon>Eumalacostraca</taxon>
        <taxon>Eucarida</taxon>
        <taxon>Decapoda</taxon>
        <taxon>Pleocyemata</taxon>
        <taxon>Anomura</taxon>
        <taxon>Galatheoidea</taxon>
        <taxon>Porcellanidae</taxon>
        <taxon>Petrolisthes</taxon>
    </lineage>
</organism>
<comment type="caution">
    <text evidence="1">The sequence shown here is derived from an EMBL/GenBank/DDBJ whole genome shotgun (WGS) entry which is preliminary data.</text>
</comment>
<dbReference type="AlphaFoldDB" id="A0AAE1BQR9"/>
<gene>
    <name evidence="1" type="ORF">Pcinc_038339</name>
</gene>
<dbReference type="Proteomes" id="UP001286313">
    <property type="component" value="Unassembled WGS sequence"/>
</dbReference>
<evidence type="ECO:0000313" key="1">
    <source>
        <dbReference type="EMBL" id="KAK3855247.1"/>
    </source>
</evidence>
<name>A0AAE1BQR9_PETCI</name>
<proteinExistence type="predicted"/>
<protein>
    <submittedName>
        <fullName evidence="1">Uncharacterized protein</fullName>
    </submittedName>
</protein>